<dbReference type="NCBIfam" id="TIGR00222">
    <property type="entry name" value="panB"/>
    <property type="match status" value="1"/>
</dbReference>
<feature type="binding site" evidence="7 9">
    <location>
        <begin position="43"/>
        <end position="44"/>
    </location>
    <ligand>
        <name>3-methyl-2-oxobutanoate</name>
        <dbReference type="ChEBI" id="CHEBI:11851"/>
    </ligand>
</feature>
<evidence type="ECO:0000256" key="2">
    <source>
        <dbReference type="ARBA" id="ARBA00008676"/>
    </source>
</evidence>
<dbReference type="UniPathway" id="UPA00028">
    <property type="reaction ID" value="UER00003"/>
</dbReference>
<dbReference type="GO" id="GO:0015940">
    <property type="term" value="P:pantothenate biosynthetic process"/>
    <property type="evidence" value="ECO:0007669"/>
    <property type="project" value="UniProtKB-UniRule"/>
</dbReference>
<dbReference type="Proteomes" id="UP000199017">
    <property type="component" value="Unassembled WGS sequence"/>
</dbReference>
<comment type="pathway">
    <text evidence="1 7">Cofactor biosynthesis; (R)-pantothenate biosynthesis; (R)-pantoate from 3-methyl-2-oxobutanoate: step 1/2.</text>
</comment>
<sequence length="279" mass="29851">MKSTSTFLKMKKEREPIAMMTAYDAPSAKAAAKAGMDIILVGDSVGMVVHGYDSTIPVTLDDMVLHSKAVRRGAPDTFVVTDLPFLTFNGDFGTTLSAVKKLMQQTGTNGVKLEGGGRTLSVIKRLTEAGVPVMGHLGLTPQSVGVLGGYKVQGKTEESANRLVEEAKIIEENGAFALVLECVPRQLAAHISSLLNIPVIGIGAGAETDGQVLVFHDAIGFSDGFSPKFVKQYANIQNDIEVALTDYVNEVKQLTFPGTEHTFTMDENTLEKLYGGIRS</sequence>
<comment type="subunit">
    <text evidence="3 7">Homodecamer; pentamer of dimers.</text>
</comment>
<comment type="function">
    <text evidence="6 7">Catalyzes the reversible reaction in which hydroxymethyl group from 5,10-methylenetetrahydrofolate is transferred onto alpha-ketoisovalerate to form ketopantoate.</text>
</comment>
<keyword evidence="7" id="KW-0963">Cytoplasm</keyword>
<feature type="binding site" evidence="7 9">
    <location>
        <position position="82"/>
    </location>
    <ligand>
        <name>3-methyl-2-oxobutanoate</name>
        <dbReference type="ChEBI" id="CHEBI:11851"/>
    </ligand>
</feature>
<evidence type="ECO:0000256" key="4">
    <source>
        <dbReference type="ARBA" id="ARBA00022655"/>
    </source>
</evidence>
<dbReference type="InterPro" id="IPR040442">
    <property type="entry name" value="Pyrv_kinase-like_dom_sf"/>
</dbReference>
<dbReference type="RefSeq" id="WP_091579722.1">
    <property type="nucleotide sequence ID" value="NZ_FNDU01000001.1"/>
</dbReference>
<comment type="subcellular location">
    <subcellularLocation>
        <location evidence="7">Cytoplasm</location>
    </subcellularLocation>
</comment>
<organism evidence="11 12">
    <name type="scientific">Alteribacillus bidgolensis</name>
    <dbReference type="NCBI Taxonomy" id="930129"/>
    <lineage>
        <taxon>Bacteria</taxon>
        <taxon>Bacillati</taxon>
        <taxon>Bacillota</taxon>
        <taxon>Bacilli</taxon>
        <taxon>Bacillales</taxon>
        <taxon>Bacillaceae</taxon>
        <taxon>Alteribacillus</taxon>
    </lineage>
</organism>
<comment type="catalytic activity">
    <reaction evidence="7">
        <text>(6R)-5,10-methylene-5,6,7,8-tetrahydrofolate + 3-methyl-2-oxobutanoate + H2O = 2-dehydropantoate + (6S)-5,6,7,8-tetrahydrofolate</text>
        <dbReference type="Rhea" id="RHEA:11824"/>
        <dbReference type="ChEBI" id="CHEBI:11561"/>
        <dbReference type="ChEBI" id="CHEBI:11851"/>
        <dbReference type="ChEBI" id="CHEBI:15377"/>
        <dbReference type="ChEBI" id="CHEBI:15636"/>
        <dbReference type="ChEBI" id="CHEBI:57453"/>
        <dbReference type="EC" id="2.1.2.11"/>
    </reaction>
</comment>
<dbReference type="Gene3D" id="3.20.20.60">
    <property type="entry name" value="Phosphoenolpyruvate-binding domains"/>
    <property type="match status" value="1"/>
</dbReference>
<dbReference type="FunFam" id="3.20.20.60:FF:000003">
    <property type="entry name" value="3-methyl-2-oxobutanoate hydroxymethyltransferase"/>
    <property type="match status" value="1"/>
</dbReference>
<proteinExistence type="inferred from homology"/>
<feature type="binding site" evidence="7 10">
    <location>
        <position position="114"/>
    </location>
    <ligand>
        <name>Mg(2+)</name>
        <dbReference type="ChEBI" id="CHEBI:18420"/>
    </ligand>
</feature>
<dbReference type="GO" id="GO:0032259">
    <property type="term" value="P:methylation"/>
    <property type="evidence" value="ECO:0007669"/>
    <property type="project" value="UniProtKB-KW"/>
</dbReference>
<dbReference type="AlphaFoldDB" id="A0A1G8C8K5"/>
<reference evidence="11 12" key="1">
    <citation type="submission" date="2016-10" db="EMBL/GenBank/DDBJ databases">
        <authorList>
            <person name="de Groot N.N."/>
        </authorList>
    </citation>
    <scope>NUCLEOTIDE SEQUENCE [LARGE SCALE GENOMIC DNA]</scope>
    <source>
        <strain evidence="12">P4B,CCM 7963,CECT 7998,DSM 25260,IBRC-M 10614,KCTC 13821</strain>
    </source>
</reference>
<dbReference type="GO" id="GO:0003864">
    <property type="term" value="F:3-methyl-2-oxobutanoate hydroxymethyltransferase activity"/>
    <property type="evidence" value="ECO:0007669"/>
    <property type="project" value="UniProtKB-UniRule"/>
</dbReference>
<name>A0A1G8C8K5_9BACI</name>
<dbReference type="InterPro" id="IPR003700">
    <property type="entry name" value="Pantoate_hydroxy_MeTrfase"/>
</dbReference>
<dbReference type="OrthoDB" id="9781789at2"/>
<evidence type="ECO:0000256" key="7">
    <source>
        <dbReference type="HAMAP-Rule" id="MF_00156"/>
    </source>
</evidence>
<evidence type="ECO:0000256" key="5">
    <source>
        <dbReference type="ARBA" id="ARBA00022679"/>
    </source>
</evidence>
<keyword evidence="7 10" id="KW-0479">Metal-binding</keyword>
<feature type="binding site" evidence="7 9">
    <location>
        <position position="112"/>
    </location>
    <ligand>
        <name>3-methyl-2-oxobutanoate</name>
        <dbReference type="ChEBI" id="CHEBI:11851"/>
    </ligand>
</feature>
<comment type="cofactor">
    <cofactor evidence="7 10">
        <name>Mg(2+)</name>
        <dbReference type="ChEBI" id="CHEBI:18420"/>
    </cofactor>
    <text evidence="7 10">Binds 1 Mg(2+) ion per subunit.</text>
</comment>
<dbReference type="CDD" id="cd06557">
    <property type="entry name" value="KPHMT-like"/>
    <property type="match status" value="1"/>
</dbReference>
<dbReference type="PANTHER" id="PTHR20881:SF0">
    <property type="entry name" value="3-METHYL-2-OXOBUTANOATE HYDROXYMETHYLTRANSFERASE"/>
    <property type="match status" value="1"/>
</dbReference>
<evidence type="ECO:0000256" key="8">
    <source>
        <dbReference type="PIRSR" id="PIRSR000388-1"/>
    </source>
</evidence>
<dbReference type="STRING" id="930129.SAMN05216352_101231"/>
<feature type="binding site" evidence="7 10">
    <location>
        <position position="82"/>
    </location>
    <ligand>
        <name>Mg(2+)</name>
        <dbReference type="ChEBI" id="CHEBI:18420"/>
    </ligand>
</feature>
<evidence type="ECO:0000256" key="1">
    <source>
        <dbReference type="ARBA" id="ARBA00005033"/>
    </source>
</evidence>
<keyword evidence="11" id="KW-0489">Methyltransferase</keyword>
<evidence type="ECO:0000256" key="6">
    <source>
        <dbReference type="ARBA" id="ARBA00056497"/>
    </source>
</evidence>
<evidence type="ECO:0000256" key="9">
    <source>
        <dbReference type="PIRSR" id="PIRSR000388-2"/>
    </source>
</evidence>
<keyword evidence="5 7" id="KW-0808">Transferase</keyword>
<dbReference type="PANTHER" id="PTHR20881">
    <property type="entry name" value="3-METHYL-2-OXOBUTANOATE HYDROXYMETHYLTRANSFERASE"/>
    <property type="match status" value="1"/>
</dbReference>
<dbReference type="GO" id="GO:0008168">
    <property type="term" value="F:methyltransferase activity"/>
    <property type="evidence" value="ECO:0007669"/>
    <property type="project" value="UniProtKB-KW"/>
</dbReference>
<dbReference type="NCBIfam" id="NF001452">
    <property type="entry name" value="PRK00311.1"/>
    <property type="match status" value="1"/>
</dbReference>
<evidence type="ECO:0000256" key="3">
    <source>
        <dbReference type="ARBA" id="ARBA00011424"/>
    </source>
</evidence>
<feature type="active site" description="Proton acceptor" evidence="7 8">
    <location>
        <position position="181"/>
    </location>
</feature>
<dbReference type="PIRSF" id="PIRSF000388">
    <property type="entry name" value="Pantoate_hydroxy_MeTrfase"/>
    <property type="match status" value="1"/>
</dbReference>
<dbReference type="GO" id="GO:0000287">
    <property type="term" value="F:magnesium ion binding"/>
    <property type="evidence" value="ECO:0007669"/>
    <property type="project" value="TreeGrafter"/>
</dbReference>
<dbReference type="EC" id="2.1.2.11" evidence="7"/>
<keyword evidence="12" id="KW-1185">Reference proteome</keyword>
<dbReference type="HAMAP" id="MF_00156">
    <property type="entry name" value="PanB"/>
    <property type="match status" value="1"/>
</dbReference>
<protein>
    <recommendedName>
        <fullName evidence="7">3-methyl-2-oxobutanoate hydroxymethyltransferase</fullName>
        <ecNumber evidence="7">2.1.2.11</ecNumber>
    </recommendedName>
    <alternativeName>
        <fullName evidence="7">Ketopantoate hydroxymethyltransferase</fullName>
        <shortName evidence="7">KPHMT</shortName>
    </alternativeName>
</protein>
<dbReference type="GO" id="GO:0005737">
    <property type="term" value="C:cytoplasm"/>
    <property type="evidence" value="ECO:0007669"/>
    <property type="project" value="UniProtKB-SubCell"/>
</dbReference>
<evidence type="ECO:0000313" key="12">
    <source>
        <dbReference type="Proteomes" id="UP000199017"/>
    </source>
</evidence>
<dbReference type="SUPFAM" id="SSF51621">
    <property type="entry name" value="Phosphoenolpyruvate/pyruvate domain"/>
    <property type="match status" value="1"/>
</dbReference>
<evidence type="ECO:0000313" key="11">
    <source>
        <dbReference type="EMBL" id="SDH41867.1"/>
    </source>
</evidence>
<gene>
    <name evidence="7" type="primary">panB</name>
    <name evidence="11" type="ORF">SAMN05216352_101231</name>
</gene>
<dbReference type="InterPro" id="IPR015813">
    <property type="entry name" value="Pyrv/PenolPyrv_kinase-like_dom"/>
</dbReference>
<comment type="similarity">
    <text evidence="2 7">Belongs to the PanB family.</text>
</comment>
<evidence type="ECO:0000256" key="10">
    <source>
        <dbReference type="PIRSR" id="PIRSR000388-3"/>
    </source>
</evidence>
<feature type="binding site" evidence="7 10">
    <location>
        <position position="43"/>
    </location>
    <ligand>
        <name>Mg(2+)</name>
        <dbReference type="ChEBI" id="CHEBI:18420"/>
    </ligand>
</feature>
<dbReference type="EMBL" id="FNDU01000001">
    <property type="protein sequence ID" value="SDH41867.1"/>
    <property type="molecule type" value="Genomic_DNA"/>
</dbReference>
<accession>A0A1G8C8K5</accession>
<keyword evidence="4 7" id="KW-0566">Pantothenate biosynthesis</keyword>
<dbReference type="Pfam" id="PF02548">
    <property type="entry name" value="Pantoate_transf"/>
    <property type="match status" value="1"/>
</dbReference>
<keyword evidence="7 10" id="KW-0460">Magnesium</keyword>